<feature type="domain" description="Multidrug resistance protein MdtA-like C-terminal permuted SH3" evidence="9">
    <location>
        <begin position="289"/>
        <end position="345"/>
    </location>
</feature>
<feature type="chain" id="PRO_5035174885" evidence="5">
    <location>
        <begin position="24"/>
        <end position="360"/>
    </location>
</feature>
<organism evidence="10 11">
    <name type="scientific">Candidatus Sulfomarinibacter kjeldsenii</name>
    <dbReference type="NCBI Taxonomy" id="2885994"/>
    <lineage>
        <taxon>Bacteria</taxon>
        <taxon>Pseudomonadati</taxon>
        <taxon>Acidobacteriota</taxon>
        <taxon>Thermoanaerobaculia</taxon>
        <taxon>Thermoanaerobaculales</taxon>
        <taxon>Candidatus Sulfomarinibacteraceae</taxon>
        <taxon>Candidatus Sulfomarinibacter</taxon>
    </lineage>
</organism>
<dbReference type="PANTHER" id="PTHR30469">
    <property type="entry name" value="MULTIDRUG RESISTANCE PROTEIN MDTA"/>
    <property type="match status" value="1"/>
</dbReference>
<evidence type="ECO:0000259" key="9">
    <source>
        <dbReference type="Pfam" id="PF25967"/>
    </source>
</evidence>
<dbReference type="InterPro" id="IPR058627">
    <property type="entry name" value="MdtA-like_C"/>
</dbReference>
<dbReference type="GO" id="GO:1990281">
    <property type="term" value="C:efflux pump complex"/>
    <property type="evidence" value="ECO:0007669"/>
    <property type="project" value="TreeGrafter"/>
</dbReference>
<sequence length="360" mass="37849">MNARRFISIVFLATLAIGLTACGHDEPELAKANLKPLSVEVAEVERITEAHPIEVRGVVQPTRQSSVSSRVMGPVVKLNVRAGSTVSKNQILLEIQPEASAGQLGQAQGALAQAEASLAMAERNYKRFKALHADNAASELELDMAKMQYEQARGAVEQAEGAVRSASSVAHESTVRAPFAARVVETLVEVGDLATPGRPLVRVESLLGQQMWLSVRENDIGRVTIGDQIEMRLDARSDLGTIAGEIQEIVPSADPATHTFIVKAGLGQTDVPTGFSGRATISGDITDRIVVPIGAVHNRGGLELVIVRAADGSARTRAVTTGGTLSDNRVEILSGLDAGDSVVVNAPGPVADGTPLELGR</sequence>
<dbReference type="Pfam" id="PF25876">
    <property type="entry name" value="HH_MFP_RND"/>
    <property type="match status" value="1"/>
</dbReference>
<comment type="caution">
    <text evidence="10">The sequence shown here is derived from an EMBL/GenBank/DDBJ whole genome shotgun (WGS) entry which is preliminary data.</text>
</comment>
<evidence type="ECO:0000259" key="6">
    <source>
        <dbReference type="Pfam" id="PF25876"/>
    </source>
</evidence>
<keyword evidence="5" id="KW-0732">Signal</keyword>
<dbReference type="PROSITE" id="PS51257">
    <property type="entry name" value="PROKAR_LIPOPROTEIN"/>
    <property type="match status" value="1"/>
</dbReference>
<dbReference type="Gene3D" id="1.10.287.470">
    <property type="entry name" value="Helix hairpin bin"/>
    <property type="match status" value="1"/>
</dbReference>
<evidence type="ECO:0000256" key="3">
    <source>
        <dbReference type="ARBA" id="ARBA00022448"/>
    </source>
</evidence>
<protein>
    <submittedName>
        <fullName evidence="10">Efflux RND transporter periplasmic adaptor subunit</fullName>
    </submittedName>
</protein>
<feature type="signal peptide" evidence="5">
    <location>
        <begin position="1"/>
        <end position="23"/>
    </location>
</feature>
<keyword evidence="4" id="KW-0175">Coiled coil</keyword>
<dbReference type="Gene3D" id="2.40.30.170">
    <property type="match status" value="1"/>
</dbReference>
<comment type="subcellular location">
    <subcellularLocation>
        <location evidence="1">Cell envelope</location>
    </subcellularLocation>
</comment>
<feature type="domain" description="Multidrug resistance protein MdtA-like alpha-helical hairpin" evidence="6">
    <location>
        <begin position="104"/>
        <end position="166"/>
    </location>
</feature>
<feature type="coiled-coil region" evidence="4">
    <location>
        <begin position="104"/>
        <end position="162"/>
    </location>
</feature>
<dbReference type="AlphaFoldDB" id="A0A8J7C3G4"/>
<dbReference type="Proteomes" id="UP000598633">
    <property type="component" value="Unassembled WGS sequence"/>
</dbReference>
<comment type="similarity">
    <text evidence="2">Belongs to the membrane fusion protein (MFP) (TC 8.A.1) family.</text>
</comment>
<evidence type="ECO:0000256" key="2">
    <source>
        <dbReference type="ARBA" id="ARBA00009477"/>
    </source>
</evidence>
<reference evidence="10 11" key="1">
    <citation type="submission" date="2020-08" db="EMBL/GenBank/DDBJ databases">
        <title>Acidobacteriota in marine sediments use diverse sulfur dissimilation pathways.</title>
        <authorList>
            <person name="Wasmund K."/>
        </authorList>
    </citation>
    <scope>NUCLEOTIDE SEQUENCE [LARGE SCALE GENOMIC DNA]</scope>
    <source>
        <strain evidence="10">MAG AM3-A</strain>
    </source>
</reference>
<dbReference type="InterPro" id="IPR058792">
    <property type="entry name" value="Beta-barrel_RND_2"/>
</dbReference>
<evidence type="ECO:0000259" key="8">
    <source>
        <dbReference type="Pfam" id="PF25954"/>
    </source>
</evidence>
<dbReference type="SUPFAM" id="SSF111369">
    <property type="entry name" value="HlyD-like secretion proteins"/>
    <property type="match status" value="1"/>
</dbReference>
<evidence type="ECO:0000256" key="5">
    <source>
        <dbReference type="SAM" id="SignalP"/>
    </source>
</evidence>
<dbReference type="InterPro" id="IPR058624">
    <property type="entry name" value="MdtA-like_HH"/>
</dbReference>
<dbReference type="Pfam" id="PF25967">
    <property type="entry name" value="RND-MFP_C"/>
    <property type="match status" value="1"/>
</dbReference>
<dbReference type="InterPro" id="IPR006143">
    <property type="entry name" value="RND_pump_MFP"/>
</dbReference>
<dbReference type="NCBIfam" id="TIGR01730">
    <property type="entry name" value="RND_mfp"/>
    <property type="match status" value="1"/>
</dbReference>
<accession>A0A8J7C3G4</accession>
<dbReference type="Gene3D" id="2.40.50.100">
    <property type="match status" value="1"/>
</dbReference>
<dbReference type="PANTHER" id="PTHR30469:SF15">
    <property type="entry name" value="HLYD FAMILY OF SECRETION PROTEINS"/>
    <property type="match status" value="1"/>
</dbReference>
<dbReference type="Pfam" id="PF25954">
    <property type="entry name" value="Beta-barrel_RND_2"/>
    <property type="match status" value="1"/>
</dbReference>
<dbReference type="InterPro" id="IPR058625">
    <property type="entry name" value="MdtA-like_BSH"/>
</dbReference>
<gene>
    <name evidence="10" type="ORF">IFJ97_05355</name>
</gene>
<name>A0A8J7C3G4_9BACT</name>
<evidence type="ECO:0000256" key="4">
    <source>
        <dbReference type="SAM" id="Coils"/>
    </source>
</evidence>
<evidence type="ECO:0000259" key="7">
    <source>
        <dbReference type="Pfam" id="PF25917"/>
    </source>
</evidence>
<keyword evidence="3" id="KW-0813">Transport</keyword>
<evidence type="ECO:0000256" key="1">
    <source>
        <dbReference type="ARBA" id="ARBA00004196"/>
    </source>
</evidence>
<evidence type="ECO:0000313" key="11">
    <source>
        <dbReference type="Proteomes" id="UP000598633"/>
    </source>
</evidence>
<feature type="domain" description="CusB-like beta-barrel" evidence="8">
    <location>
        <begin position="213"/>
        <end position="266"/>
    </location>
</feature>
<dbReference type="Gene3D" id="2.40.420.20">
    <property type="match status" value="1"/>
</dbReference>
<proteinExistence type="inferred from homology"/>
<feature type="domain" description="Multidrug resistance protein MdtA-like barrel-sandwich hybrid" evidence="7">
    <location>
        <begin position="63"/>
        <end position="199"/>
    </location>
</feature>
<evidence type="ECO:0000313" key="10">
    <source>
        <dbReference type="EMBL" id="MBD3870770.1"/>
    </source>
</evidence>
<dbReference type="Pfam" id="PF25917">
    <property type="entry name" value="BSH_RND"/>
    <property type="match status" value="1"/>
</dbReference>
<dbReference type="EMBL" id="JACXWA010000087">
    <property type="protein sequence ID" value="MBD3870770.1"/>
    <property type="molecule type" value="Genomic_DNA"/>
</dbReference>
<dbReference type="GO" id="GO:0015562">
    <property type="term" value="F:efflux transmembrane transporter activity"/>
    <property type="evidence" value="ECO:0007669"/>
    <property type="project" value="TreeGrafter"/>
</dbReference>